<keyword evidence="2" id="KW-1185">Reference proteome</keyword>
<name>A0A8E6PM18_9CAUD</name>
<reference evidence="1" key="1">
    <citation type="submission" date="2021-04" db="EMBL/GenBank/DDBJ databases">
        <authorList>
            <person name="Han K."/>
            <person name="Tian F."/>
            <person name="Li F."/>
            <person name="Tong Y."/>
        </authorList>
    </citation>
    <scope>NUCLEOTIDE SEQUENCE</scope>
</reference>
<proteinExistence type="predicted"/>
<organism evidence="1 2">
    <name type="scientific">Stenotrophomonas phage BUCT609</name>
    <dbReference type="NCBI Taxonomy" id="2834250"/>
    <lineage>
        <taxon>Viruses</taxon>
        <taxon>Duplodnaviria</taxon>
        <taxon>Heunggongvirae</taxon>
        <taxon>Uroviricota</taxon>
        <taxon>Caudoviricetes</taxon>
        <taxon>Autographivirales</taxon>
        <taxon>Autonotataviridae</taxon>
        <taxon>Gujervirinae</taxon>
        <taxon>Maltophvirus</taxon>
        <taxon>Maltophvirus BUCT609</taxon>
    </lineage>
</organism>
<protein>
    <submittedName>
        <fullName evidence="1">Uncharacterized protein</fullName>
    </submittedName>
</protein>
<sequence length="44" mass="5384">MRKYRLRWNKHLRGWEYRPLSNLPPVGVIQFMADLNRLNTESAR</sequence>
<evidence type="ECO:0000313" key="1">
    <source>
        <dbReference type="EMBL" id="QVR48677.1"/>
    </source>
</evidence>
<dbReference type="Proteomes" id="UP000682369">
    <property type="component" value="Segment"/>
</dbReference>
<evidence type="ECO:0000313" key="2">
    <source>
        <dbReference type="Proteomes" id="UP000682369"/>
    </source>
</evidence>
<dbReference type="EMBL" id="MW960043">
    <property type="protein sequence ID" value="QVR48677.1"/>
    <property type="molecule type" value="Genomic_DNA"/>
</dbReference>
<accession>A0A8E6PM18</accession>